<accession>A0A6N1VFM6</accession>
<keyword evidence="10" id="KW-0966">Cell projection</keyword>
<dbReference type="PANTHER" id="PTHR43484">
    <property type="match status" value="1"/>
</dbReference>
<sequence length="151" mass="15668">MSEPEPSPLDDLPPLSEQTPDLSDPPGTPDALDEAIAELQGVIEKDSEMGPLDDEFAGANGDRQAPGTPSGGLQGMVMSIPVQVDVIIGSAEMPVAELMSMEAGSVVSLNRKIGEAVDICVNGTKIATGEIQSLEDDPSRLGVKILSLEQS</sequence>
<comment type="similarity">
    <text evidence="2">Belongs to the FliN/MopA/SpaO family.</text>
</comment>
<proteinExistence type="inferred from homology"/>
<protein>
    <recommendedName>
        <fullName evidence="3">Flagellar motor switch protein FliN</fullName>
    </recommendedName>
</protein>
<feature type="compositionally biased region" description="Low complexity" evidence="8">
    <location>
        <begin position="1"/>
        <end position="17"/>
    </location>
</feature>
<dbReference type="Proteomes" id="UP000509367">
    <property type="component" value="Chromosome"/>
</dbReference>
<keyword evidence="6" id="KW-0283">Flagellar rotation</keyword>
<keyword evidence="10" id="KW-0969">Cilium</keyword>
<keyword evidence="11" id="KW-1185">Reference proteome</keyword>
<dbReference type="RefSeq" id="WP_175277546.1">
    <property type="nucleotide sequence ID" value="NZ_CP054836.1"/>
</dbReference>
<evidence type="ECO:0000256" key="8">
    <source>
        <dbReference type="SAM" id="MobiDB-lite"/>
    </source>
</evidence>
<dbReference type="GO" id="GO:0005886">
    <property type="term" value="C:plasma membrane"/>
    <property type="evidence" value="ECO:0007669"/>
    <property type="project" value="UniProtKB-SubCell"/>
</dbReference>
<dbReference type="GO" id="GO:0071973">
    <property type="term" value="P:bacterial-type flagellum-dependent cell motility"/>
    <property type="evidence" value="ECO:0007669"/>
    <property type="project" value="InterPro"/>
</dbReference>
<dbReference type="Gene3D" id="2.30.330.10">
    <property type="entry name" value="SpoA-like"/>
    <property type="match status" value="1"/>
</dbReference>
<keyword evidence="4" id="KW-1003">Cell membrane</keyword>
<feature type="region of interest" description="Disordered" evidence="8">
    <location>
        <begin position="44"/>
        <end position="73"/>
    </location>
</feature>
<reference evidence="10 11" key="1">
    <citation type="submission" date="2020-06" db="EMBL/GenBank/DDBJ databases">
        <title>Oricola thermophila sp. nov. isolated from a tidal sediments.</title>
        <authorList>
            <person name="Kwon K.K."/>
            <person name="Yang S.-H."/>
            <person name="Park M.-J."/>
        </authorList>
    </citation>
    <scope>NUCLEOTIDE SEQUENCE [LARGE SCALE GENOMIC DNA]</scope>
    <source>
        <strain evidence="10 11">MEBiC13590</strain>
    </source>
</reference>
<organism evidence="10 11">
    <name type="scientific">Oricola thermophila</name>
    <dbReference type="NCBI Taxonomy" id="2742145"/>
    <lineage>
        <taxon>Bacteria</taxon>
        <taxon>Pseudomonadati</taxon>
        <taxon>Pseudomonadota</taxon>
        <taxon>Alphaproteobacteria</taxon>
        <taxon>Hyphomicrobiales</taxon>
        <taxon>Ahrensiaceae</taxon>
        <taxon>Oricola</taxon>
    </lineage>
</organism>
<evidence type="ECO:0000313" key="11">
    <source>
        <dbReference type="Proteomes" id="UP000509367"/>
    </source>
</evidence>
<keyword evidence="5" id="KW-0145">Chemotaxis</keyword>
<name>A0A6N1VFM6_9HYPH</name>
<gene>
    <name evidence="10" type="ORF">HTY61_14925</name>
</gene>
<evidence type="ECO:0000256" key="2">
    <source>
        <dbReference type="ARBA" id="ARBA00009226"/>
    </source>
</evidence>
<comment type="subcellular location">
    <subcellularLocation>
        <location evidence="1">Cell membrane</location>
        <topology evidence="1">Peripheral membrane protein</topology>
        <orientation evidence="1">Cytoplasmic side</orientation>
    </subcellularLocation>
</comment>
<dbReference type="KEGG" id="orm:HTY61_14925"/>
<dbReference type="InterPro" id="IPR036429">
    <property type="entry name" value="SpoA-like_sf"/>
</dbReference>
<keyword evidence="10" id="KW-0282">Flagellum</keyword>
<keyword evidence="7" id="KW-0472">Membrane</keyword>
<dbReference type="InterPro" id="IPR051469">
    <property type="entry name" value="FliN/MopA/SpaO"/>
</dbReference>
<feature type="domain" description="Flagellar motor switch protein FliN-like C-terminal" evidence="9">
    <location>
        <begin position="77"/>
        <end position="146"/>
    </location>
</feature>
<dbReference type="Pfam" id="PF01052">
    <property type="entry name" value="FliMN_C"/>
    <property type="match status" value="1"/>
</dbReference>
<dbReference type="AlphaFoldDB" id="A0A6N1VFM6"/>
<feature type="region of interest" description="Disordered" evidence="8">
    <location>
        <begin position="1"/>
        <end position="31"/>
    </location>
</feature>
<dbReference type="GO" id="GO:0006935">
    <property type="term" value="P:chemotaxis"/>
    <property type="evidence" value="ECO:0007669"/>
    <property type="project" value="UniProtKB-KW"/>
</dbReference>
<evidence type="ECO:0000256" key="7">
    <source>
        <dbReference type="ARBA" id="ARBA00023136"/>
    </source>
</evidence>
<dbReference type="GO" id="GO:0003774">
    <property type="term" value="F:cytoskeletal motor activity"/>
    <property type="evidence" value="ECO:0007669"/>
    <property type="project" value="InterPro"/>
</dbReference>
<evidence type="ECO:0000256" key="4">
    <source>
        <dbReference type="ARBA" id="ARBA00022475"/>
    </source>
</evidence>
<dbReference type="GO" id="GO:0009425">
    <property type="term" value="C:bacterial-type flagellum basal body"/>
    <property type="evidence" value="ECO:0007669"/>
    <property type="project" value="InterPro"/>
</dbReference>
<evidence type="ECO:0000256" key="1">
    <source>
        <dbReference type="ARBA" id="ARBA00004413"/>
    </source>
</evidence>
<dbReference type="PANTHER" id="PTHR43484:SF1">
    <property type="entry name" value="FLAGELLAR MOTOR SWITCH PROTEIN FLIN"/>
    <property type="match status" value="1"/>
</dbReference>
<evidence type="ECO:0000256" key="6">
    <source>
        <dbReference type="ARBA" id="ARBA00022779"/>
    </source>
</evidence>
<dbReference type="PRINTS" id="PR00956">
    <property type="entry name" value="FLGMOTORFLIN"/>
</dbReference>
<dbReference type="EMBL" id="CP054836">
    <property type="protein sequence ID" value="QKV19654.1"/>
    <property type="molecule type" value="Genomic_DNA"/>
</dbReference>
<evidence type="ECO:0000256" key="5">
    <source>
        <dbReference type="ARBA" id="ARBA00022500"/>
    </source>
</evidence>
<dbReference type="SUPFAM" id="SSF101801">
    <property type="entry name" value="Surface presentation of antigens (SPOA)"/>
    <property type="match status" value="1"/>
</dbReference>
<dbReference type="InterPro" id="IPR001543">
    <property type="entry name" value="FliN-like_C"/>
</dbReference>
<dbReference type="InterPro" id="IPR001172">
    <property type="entry name" value="FliN_T3SS_HrcQb"/>
</dbReference>
<evidence type="ECO:0000256" key="3">
    <source>
        <dbReference type="ARBA" id="ARBA00021897"/>
    </source>
</evidence>
<evidence type="ECO:0000313" key="10">
    <source>
        <dbReference type="EMBL" id="QKV19654.1"/>
    </source>
</evidence>
<evidence type="ECO:0000259" key="9">
    <source>
        <dbReference type="Pfam" id="PF01052"/>
    </source>
</evidence>